<reference evidence="2" key="1">
    <citation type="submission" date="2020-03" db="EMBL/GenBank/DDBJ databases">
        <title>Genome of Pelagibius litoralis DSM 21314T.</title>
        <authorList>
            <person name="Wang G."/>
        </authorList>
    </citation>
    <scope>NUCLEOTIDE SEQUENCE</scope>
    <source>
        <strain evidence="2">DSM 21314</strain>
    </source>
</reference>
<dbReference type="Proteomes" id="UP000761264">
    <property type="component" value="Unassembled WGS sequence"/>
</dbReference>
<keyword evidence="1" id="KW-0472">Membrane</keyword>
<accession>A0A967F2Y2</accession>
<keyword evidence="1" id="KW-0812">Transmembrane</keyword>
<gene>
    <name evidence="2" type="ORF">HBA54_26720</name>
</gene>
<proteinExistence type="predicted"/>
<keyword evidence="3" id="KW-1185">Reference proteome</keyword>
<organism evidence="2 3">
    <name type="scientific">Pelagibius litoralis</name>
    <dbReference type="NCBI Taxonomy" id="374515"/>
    <lineage>
        <taxon>Bacteria</taxon>
        <taxon>Pseudomonadati</taxon>
        <taxon>Pseudomonadota</taxon>
        <taxon>Alphaproteobacteria</taxon>
        <taxon>Rhodospirillales</taxon>
        <taxon>Rhodovibrionaceae</taxon>
        <taxon>Pelagibius</taxon>
    </lineage>
</organism>
<evidence type="ECO:0000313" key="2">
    <source>
        <dbReference type="EMBL" id="NIA72189.1"/>
    </source>
</evidence>
<dbReference type="EMBL" id="JAAQPH010000035">
    <property type="protein sequence ID" value="NIA72189.1"/>
    <property type="molecule type" value="Genomic_DNA"/>
</dbReference>
<evidence type="ECO:0000313" key="3">
    <source>
        <dbReference type="Proteomes" id="UP000761264"/>
    </source>
</evidence>
<keyword evidence="1" id="KW-1133">Transmembrane helix</keyword>
<dbReference type="RefSeq" id="WP_167231118.1">
    <property type="nucleotide sequence ID" value="NZ_JAAQPH010000035.1"/>
</dbReference>
<feature type="transmembrane region" description="Helical" evidence="1">
    <location>
        <begin position="42"/>
        <end position="66"/>
    </location>
</feature>
<evidence type="ECO:0000256" key="1">
    <source>
        <dbReference type="SAM" id="Phobius"/>
    </source>
</evidence>
<sequence length="70" mass="7782">MGSGDWRWLREWAVKIGGTAYMLFLFAFVASHPRPGSMESLIHALPLAAVPALIGTLAVLGIMLYLRRRQ</sequence>
<comment type="caution">
    <text evidence="2">The sequence shown here is derived from an EMBL/GenBank/DDBJ whole genome shotgun (WGS) entry which is preliminary data.</text>
</comment>
<dbReference type="AlphaFoldDB" id="A0A967F2Y2"/>
<protein>
    <submittedName>
        <fullName evidence="2">Uncharacterized protein</fullName>
    </submittedName>
</protein>
<feature type="transmembrane region" description="Helical" evidence="1">
    <location>
        <begin position="12"/>
        <end position="30"/>
    </location>
</feature>
<name>A0A967F2Y2_9PROT</name>